<name>A0AA36MWY1_9DINO</name>
<dbReference type="PANTHER" id="PTHR47447:SF17">
    <property type="entry name" value="OS12G0638900 PROTEIN"/>
    <property type="match status" value="1"/>
</dbReference>
<sequence>MASPRSLKKRTLRIGDLGKQQQWQMAVQVMEDLRRELLQPSIFTYSALATACSRGLQWQATLQLLREMQLEKLRPDAHFLAVVISGCGRGTEWPKSLELFSELKVSQILPSRASYNAAMDACSRGEQWEAVIHMQSCMKQQNVEPDRVTAATCIDALGRQYFWQCSLQLFDQMQGQMHPDLISATSIITACGLGRQWEISLRMLADMPLYDLRPNVATFGAAIAACARGLQWPEAVELLREMEFARCSPNGIAVGAAIVACQRSMHWNQAAELLQSYKVSSGEGMRELAKVRMVGDTAAMKARVNAADWAGALQIFTEMQRAAMHLGPKVRMKKGLISWRRDRPDRRALSTALEIFSISAHWVSALATLQHMVQHSMHDAADVEQTAAACQLHGKMQAFSSLMRASGTAGAGAGAWSYKPRRMSTTRLDWRRRISSATVRAAFALI</sequence>
<evidence type="ECO:0000313" key="3">
    <source>
        <dbReference type="EMBL" id="CAJ1383489.1"/>
    </source>
</evidence>
<evidence type="ECO:0000313" key="4">
    <source>
        <dbReference type="Proteomes" id="UP001178507"/>
    </source>
</evidence>
<feature type="repeat" description="PPR" evidence="2">
    <location>
        <begin position="41"/>
        <end position="75"/>
    </location>
</feature>
<keyword evidence="1" id="KW-0677">Repeat</keyword>
<proteinExistence type="predicted"/>
<keyword evidence="4" id="KW-1185">Reference proteome</keyword>
<accession>A0AA36MWY1</accession>
<organism evidence="3 4">
    <name type="scientific">Effrenium voratum</name>
    <dbReference type="NCBI Taxonomy" id="2562239"/>
    <lineage>
        <taxon>Eukaryota</taxon>
        <taxon>Sar</taxon>
        <taxon>Alveolata</taxon>
        <taxon>Dinophyceae</taxon>
        <taxon>Suessiales</taxon>
        <taxon>Symbiodiniaceae</taxon>
        <taxon>Effrenium</taxon>
    </lineage>
</organism>
<dbReference type="Pfam" id="PF01535">
    <property type="entry name" value="PPR"/>
    <property type="match status" value="2"/>
</dbReference>
<dbReference type="Proteomes" id="UP001178507">
    <property type="component" value="Unassembled WGS sequence"/>
</dbReference>
<dbReference type="EMBL" id="CAUJNA010001019">
    <property type="protein sequence ID" value="CAJ1383489.1"/>
    <property type="molecule type" value="Genomic_DNA"/>
</dbReference>
<gene>
    <name evidence="3" type="ORF">EVOR1521_LOCUS10594</name>
</gene>
<evidence type="ECO:0008006" key="5">
    <source>
        <dbReference type="Google" id="ProtNLM"/>
    </source>
</evidence>
<dbReference type="InterPro" id="IPR011990">
    <property type="entry name" value="TPR-like_helical_dom_sf"/>
</dbReference>
<dbReference type="InterPro" id="IPR002885">
    <property type="entry name" value="PPR_rpt"/>
</dbReference>
<feature type="repeat" description="PPR" evidence="2">
    <location>
        <begin position="215"/>
        <end position="249"/>
    </location>
</feature>
<protein>
    <recommendedName>
        <fullName evidence="5">Pentatricopeptide repeat-containing protein, chloroplastic</fullName>
    </recommendedName>
</protein>
<dbReference type="PROSITE" id="PS51375">
    <property type="entry name" value="PPR"/>
    <property type="match status" value="3"/>
</dbReference>
<evidence type="ECO:0000256" key="1">
    <source>
        <dbReference type="ARBA" id="ARBA00022737"/>
    </source>
</evidence>
<dbReference type="Gene3D" id="1.25.40.10">
    <property type="entry name" value="Tetratricopeptide repeat domain"/>
    <property type="match status" value="2"/>
</dbReference>
<dbReference type="AlphaFoldDB" id="A0AA36MWY1"/>
<dbReference type="PANTHER" id="PTHR47447">
    <property type="entry name" value="OS03G0856100 PROTEIN"/>
    <property type="match status" value="1"/>
</dbReference>
<evidence type="ECO:0000256" key="2">
    <source>
        <dbReference type="PROSITE-ProRule" id="PRU00708"/>
    </source>
</evidence>
<reference evidence="3" key="1">
    <citation type="submission" date="2023-08" db="EMBL/GenBank/DDBJ databases">
        <authorList>
            <person name="Chen Y."/>
            <person name="Shah S."/>
            <person name="Dougan E. K."/>
            <person name="Thang M."/>
            <person name="Chan C."/>
        </authorList>
    </citation>
    <scope>NUCLEOTIDE SEQUENCE</scope>
</reference>
<feature type="non-terminal residue" evidence="3">
    <location>
        <position position="446"/>
    </location>
</feature>
<feature type="repeat" description="PPR" evidence="2">
    <location>
        <begin position="111"/>
        <end position="145"/>
    </location>
</feature>
<comment type="caution">
    <text evidence="3">The sequence shown here is derived from an EMBL/GenBank/DDBJ whole genome shotgun (WGS) entry which is preliminary data.</text>
</comment>
<dbReference type="Pfam" id="PF13812">
    <property type="entry name" value="PPR_3"/>
    <property type="match status" value="1"/>
</dbReference>